<evidence type="ECO:0000256" key="1">
    <source>
        <dbReference type="SAM" id="Phobius"/>
    </source>
</evidence>
<keyword evidence="1" id="KW-0472">Membrane</keyword>
<dbReference type="AlphaFoldDB" id="A0ABD1ZA48"/>
<organism evidence="2 3">
    <name type="scientific">Riccia fluitans</name>
    <dbReference type="NCBI Taxonomy" id="41844"/>
    <lineage>
        <taxon>Eukaryota</taxon>
        <taxon>Viridiplantae</taxon>
        <taxon>Streptophyta</taxon>
        <taxon>Embryophyta</taxon>
        <taxon>Marchantiophyta</taxon>
        <taxon>Marchantiopsida</taxon>
        <taxon>Marchantiidae</taxon>
        <taxon>Marchantiales</taxon>
        <taxon>Ricciaceae</taxon>
        <taxon>Riccia</taxon>
    </lineage>
</organism>
<comment type="caution">
    <text evidence="2">The sequence shown here is derived from an EMBL/GenBank/DDBJ whole genome shotgun (WGS) entry which is preliminary data.</text>
</comment>
<name>A0ABD1ZA48_9MARC</name>
<gene>
    <name evidence="2" type="ORF">R1flu_012270</name>
</gene>
<evidence type="ECO:0000313" key="2">
    <source>
        <dbReference type="EMBL" id="KAL2644683.1"/>
    </source>
</evidence>
<keyword evidence="3" id="KW-1185">Reference proteome</keyword>
<sequence>MPAAGNRWRNLACFRGGDAESTRSYGRKNCVLNPSTPSASIPSRTRSWHLRNRCPAAVNHFIKMWAVRISCCFGHHFPCKITSTIRQASCRFGCALMVYRSDYFKTGCIRWNFADRDYFVPFGGLAGLSVFGFLLLRLLQLRVIDRANSQPDDVVNIPGASVSQPRQQRLSLHGHCSLTAQFGIHAVSAPVRRYLVGPRVVDRLHPNASHSIIAASWCFLPCHD</sequence>
<keyword evidence="1" id="KW-0812">Transmembrane</keyword>
<dbReference type="EMBL" id="JBHFFA010000002">
    <property type="protein sequence ID" value="KAL2644683.1"/>
    <property type="molecule type" value="Genomic_DNA"/>
</dbReference>
<evidence type="ECO:0000313" key="3">
    <source>
        <dbReference type="Proteomes" id="UP001605036"/>
    </source>
</evidence>
<reference evidence="2 3" key="1">
    <citation type="submission" date="2024-09" db="EMBL/GenBank/DDBJ databases">
        <title>Chromosome-scale assembly of Riccia fluitans.</title>
        <authorList>
            <person name="Paukszto L."/>
            <person name="Sawicki J."/>
            <person name="Karawczyk K."/>
            <person name="Piernik-Szablinska J."/>
            <person name="Szczecinska M."/>
            <person name="Mazdziarz M."/>
        </authorList>
    </citation>
    <scope>NUCLEOTIDE SEQUENCE [LARGE SCALE GENOMIC DNA]</scope>
    <source>
        <strain evidence="2">Rf_01</strain>
        <tissue evidence="2">Aerial parts of the thallus</tissue>
    </source>
</reference>
<protein>
    <submittedName>
        <fullName evidence="2">Uncharacterized protein</fullName>
    </submittedName>
</protein>
<keyword evidence="1" id="KW-1133">Transmembrane helix</keyword>
<proteinExistence type="predicted"/>
<accession>A0ABD1ZA48</accession>
<dbReference type="Proteomes" id="UP001605036">
    <property type="component" value="Unassembled WGS sequence"/>
</dbReference>
<feature type="transmembrane region" description="Helical" evidence="1">
    <location>
        <begin position="118"/>
        <end position="139"/>
    </location>
</feature>